<dbReference type="RefSeq" id="WP_255333350.1">
    <property type="nucleotide sequence ID" value="NZ_VOTZ01000027.1"/>
</dbReference>
<keyword evidence="4" id="KW-0460">Magnesium</keyword>
<evidence type="ECO:0000256" key="3">
    <source>
        <dbReference type="ARBA" id="ARBA00022741"/>
    </source>
</evidence>
<organism evidence="9 10">
    <name type="scientific">Methanocalculus taiwanensis</name>
    <dbReference type="NCBI Taxonomy" id="106207"/>
    <lineage>
        <taxon>Archaea</taxon>
        <taxon>Methanobacteriati</taxon>
        <taxon>Methanobacteriota</taxon>
        <taxon>Stenosarchaea group</taxon>
        <taxon>Methanomicrobia</taxon>
        <taxon>Methanomicrobiales</taxon>
        <taxon>Methanocalculaceae</taxon>
        <taxon>Methanocalculus</taxon>
    </lineage>
</organism>
<gene>
    <name evidence="9" type="primary">cofE</name>
    <name evidence="9" type="ORF">FTO68_10370</name>
</gene>
<dbReference type="NCBIfam" id="TIGR01916">
    <property type="entry name" value="F420_cofE"/>
    <property type="match status" value="1"/>
</dbReference>
<dbReference type="Gene3D" id="3.30.1330.100">
    <property type="entry name" value="CofE-like"/>
    <property type="match status" value="1"/>
</dbReference>
<protein>
    <submittedName>
        <fullName evidence="9">Coenzyme F420-0:L-glutamate ligase</fullName>
        <ecNumber evidence="9">6.3.2.31</ecNumber>
    </submittedName>
</protein>
<evidence type="ECO:0000313" key="10">
    <source>
        <dbReference type="Proteomes" id="UP001524383"/>
    </source>
</evidence>
<dbReference type="EMBL" id="VOTZ01000027">
    <property type="protein sequence ID" value="MCQ1539382.1"/>
    <property type="molecule type" value="Genomic_DNA"/>
</dbReference>
<dbReference type="InterPro" id="IPR008225">
    <property type="entry name" value="F420-0_g-glutamyl_ligase"/>
</dbReference>
<dbReference type="GO" id="GO:0052618">
    <property type="term" value="F:coenzyme F420-0:L-glutamate ligase activity"/>
    <property type="evidence" value="ECO:0007669"/>
    <property type="project" value="UniProtKB-EC"/>
</dbReference>
<sequence length="254" mass="26484">MTSYTVYGCKTGLIKPGDDIVEHILGSAGEVDGILDGDIIVIAESALATAEGRVIRLEEVTPSKEAMQYAMRFGMDPRVAEVVISESDEVIGGIPGFLLCLKDGTLLPNAGVDGSNAPEGTIIPLPGDPNGSASQIRAEIGKRSGKNVGVLIIDSRTHAMRLGVSGVTIGCSGIAAVSDCRGRKDLFGRELEVTRRAVGDCIASAAELLMGEADECIPVVLVRGLDIIIGDGEGIETIAPDECLFMGAFRKTGR</sequence>
<evidence type="ECO:0000256" key="6">
    <source>
        <dbReference type="ARBA" id="ARBA00023134"/>
    </source>
</evidence>
<name>A0ABD4TKE1_9EURY</name>
<evidence type="ECO:0000259" key="8">
    <source>
        <dbReference type="Pfam" id="PF01996"/>
    </source>
</evidence>
<evidence type="ECO:0000256" key="5">
    <source>
        <dbReference type="ARBA" id="ARBA00022958"/>
    </source>
</evidence>
<proteinExistence type="predicted"/>
<comment type="caution">
    <text evidence="9">The sequence shown here is derived from an EMBL/GenBank/DDBJ whole genome shotgun (WGS) entry which is preliminary data.</text>
</comment>
<dbReference type="Pfam" id="PF01996">
    <property type="entry name" value="F420_ligase"/>
    <property type="match status" value="1"/>
</dbReference>
<dbReference type="SUPFAM" id="SSF144010">
    <property type="entry name" value="CofE-like"/>
    <property type="match status" value="1"/>
</dbReference>
<dbReference type="PANTHER" id="PTHR47917:SF2">
    <property type="entry name" value="COENZYME F420:L-GLUTAMATE LIGASE-LIKE DOMAIN-CONTAINING PROTEIN"/>
    <property type="match status" value="1"/>
</dbReference>
<evidence type="ECO:0000313" key="9">
    <source>
        <dbReference type="EMBL" id="MCQ1539382.1"/>
    </source>
</evidence>
<dbReference type="PANTHER" id="PTHR47917">
    <property type="match status" value="1"/>
</dbReference>
<dbReference type="InterPro" id="IPR002847">
    <property type="entry name" value="F420-0_gamma-glut_ligase-dom"/>
</dbReference>
<dbReference type="AlphaFoldDB" id="A0ABD4TKE1"/>
<reference evidence="9 10" key="1">
    <citation type="submission" date="2019-08" db="EMBL/GenBank/DDBJ databases">
        <authorList>
            <person name="Chen S.-C."/>
            <person name="Lai M.-C."/>
            <person name="You Y.-T."/>
        </authorList>
    </citation>
    <scope>NUCLEOTIDE SEQUENCE [LARGE SCALE GENOMIC DNA]</scope>
    <source>
        <strain evidence="9 10">P2F9704a</strain>
    </source>
</reference>
<dbReference type="Gene3D" id="3.90.1660.10">
    <property type="entry name" value="CofE-like domain"/>
    <property type="match status" value="1"/>
</dbReference>
<keyword evidence="6" id="KW-0342">GTP-binding</keyword>
<evidence type="ECO:0000256" key="2">
    <source>
        <dbReference type="ARBA" id="ARBA00022723"/>
    </source>
</evidence>
<dbReference type="GO" id="GO:0046872">
    <property type="term" value="F:metal ion binding"/>
    <property type="evidence" value="ECO:0007669"/>
    <property type="project" value="UniProtKB-KW"/>
</dbReference>
<keyword evidence="7" id="KW-0464">Manganese</keyword>
<keyword evidence="10" id="KW-1185">Reference proteome</keyword>
<dbReference type="Proteomes" id="UP001524383">
    <property type="component" value="Unassembled WGS sequence"/>
</dbReference>
<dbReference type="GO" id="GO:0005525">
    <property type="term" value="F:GTP binding"/>
    <property type="evidence" value="ECO:0007669"/>
    <property type="project" value="UniProtKB-KW"/>
</dbReference>
<evidence type="ECO:0000256" key="4">
    <source>
        <dbReference type="ARBA" id="ARBA00022842"/>
    </source>
</evidence>
<keyword evidence="1 9" id="KW-0436">Ligase</keyword>
<keyword evidence="3" id="KW-0547">Nucleotide-binding</keyword>
<keyword evidence="2" id="KW-0479">Metal-binding</keyword>
<evidence type="ECO:0000256" key="7">
    <source>
        <dbReference type="ARBA" id="ARBA00023211"/>
    </source>
</evidence>
<dbReference type="EC" id="6.3.2.31" evidence="9"/>
<accession>A0ABD4TKE1</accession>
<feature type="domain" description="Coenzyme F420:L-glutamate ligase-like" evidence="8">
    <location>
        <begin position="9"/>
        <end position="224"/>
    </location>
</feature>
<keyword evidence="5" id="KW-0630">Potassium</keyword>
<evidence type="ECO:0000256" key="1">
    <source>
        <dbReference type="ARBA" id="ARBA00022598"/>
    </source>
</evidence>